<comment type="function">
    <text evidence="8">Catalyzes the conversion of 2 pyruvate molecules into acetolactate in the first common step of the biosynthetic pathway of the branched-amino acids such as leucine, isoleucine, and valine.</text>
</comment>
<evidence type="ECO:0000256" key="1">
    <source>
        <dbReference type="ARBA" id="ARBA00004974"/>
    </source>
</evidence>
<dbReference type="NCBIfam" id="NF008864">
    <property type="entry name" value="PRK11895.1"/>
    <property type="match status" value="1"/>
</dbReference>
<comment type="pathway">
    <text evidence="2 8">Amino-acid biosynthesis; L-valine biosynthesis; L-valine from pyruvate: step 1/4.</text>
</comment>
<dbReference type="InterPro" id="IPR039557">
    <property type="entry name" value="AHAS_ACT"/>
</dbReference>
<dbReference type="Pfam" id="PF10369">
    <property type="entry name" value="ALS_ss_C"/>
    <property type="match status" value="1"/>
</dbReference>
<dbReference type="InterPro" id="IPR054480">
    <property type="entry name" value="AHAS_small-like_ACT"/>
</dbReference>
<dbReference type="KEGG" id="pib:BBD41_00395"/>
<dbReference type="SUPFAM" id="SSF55021">
    <property type="entry name" value="ACT-like"/>
    <property type="match status" value="2"/>
</dbReference>
<dbReference type="UniPathway" id="UPA00049">
    <property type="reaction ID" value="UER00059"/>
</dbReference>
<keyword evidence="8" id="KW-0808">Transferase</keyword>
<dbReference type="RefSeq" id="WP_099476341.1">
    <property type="nucleotide sequence ID" value="NZ_CP016809.1"/>
</dbReference>
<dbReference type="GO" id="GO:1990610">
    <property type="term" value="F:acetolactate synthase regulator activity"/>
    <property type="evidence" value="ECO:0007669"/>
    <property type="project" value="UniProtKB-UniRule"/>
</dbReference>
<dbReference type="CDD" id="cd04878">
    <property type="entry name" value="ACT_AHAS"/>
    <property type="match status" value="1"/>
</dbReference>
<dbReference type="InterPro" id="IPR004789">
    <property type="entry name" value="Acetalactate_synth_ssu"/>
</dbReference>
<evidence type="ECO:0000256" key="3">
    <source>
        <dbReference type="ARBA" id="ARBA00006341"/>
    </source>
</evidence>
<dbReference type="Gene3D" id="3.30.70.260">
    <property type="match status" value="1"/>
</dbReference>
<dbReference type="Pfam" id="PF22629">
    <property type="entry name" value="ACT_AHAS_ss"/>
    <property type="match status" value="1"/>
</dbReference>
<comment type="pathway">
    <text evidence="1 8">Amino-acid biosynthesis; L-isoleucine biosynthesis; L-isoleucine from 2-oxobutanoate: step 1/4.</text>
</comment>
<evidence type="ECO:0000259" key="9">
    <source>
        <dbReference type="PROSITE" id="PS51671"/>
    </source>
</evidence>
<organism evidence="10">
    <name type="scientific">Paenibacillus ihbetae</name>
    <dbReference type="NCBI Taxonomy" id="1870820"/>
    <lineage>
        <taxon>Bacteria</taxon>
        <taxon>Bacillati</taxon>
        <taxon>Bacillota</taxon>
        <taxon>Bacilli</taxon>
        <taxon>Bacillales</taxon>
        <taxon>Paenibacillaceae</taxon>
        <taxon>Paenibacillus</taxon>
    </lineage>
</organism>
<dbReference type="EC" id="2.2.1.6" evidence="8"/>
<evidence type="ECO:0000256" key="4">
    <source>
        <dbReference type="ARBA" id="ARBA00011744"/>
    </source>
</evidence>
<reference evidence="10" key="1">
    <citation type="submission" date="2016-08" db="EMBL/GenBank/DDBJ databases">
        <title>Complete Genome Seqeunce of Paenibacillus sp. nov. IHBB 9852 from high altitute lake of Indian trans-Himalayas.</title>
        <authorList>
            <person name="Kiran S."/>
            <person name="Swarnkar M.K."/>
            <person name="Rana A."/>
            <person name="Tewari R."/>
            <person name="Gulati A."/>
        </authorList>
    </citation>
    <scope>NUCLEOTIDE SEQUENCE [LARGE SCALE GENOMIC DNA]</scope>
    <source>
        <strain evidence="10">IHBB 9852</strain>
    </source>
</reference>
<name>A0A1B2DTY4_9BACL</name>
<feature type="domain" description="ACT" evidence="9">
    <location>
        <begin position="5"/>
        <end position="79"/>
    </location>
</feature>
<accession>A0A1B2DTY4</accession>
<dbReference type="InterPro" id="IPR045865">
    <property type="entry name" value="ACT-like_dom_sf"/>
</dbReference>
<dbReference type="PANTHER" id="PTHR30239:SF0">
    <property type="entry name" value="ACETOLACTATE SYNTHASE SMALL SUBUNIT 1, CHLOROPLASTIC"/>
    <property type="match status" value="1"/>
</dbReference>
<protein>
    <recommendedName>
        <fullName evidence="8">Acetolactate synthase small subunit</fullName>
        <shortName evidence="8">AHAS</shortName>
        <shortName evidence="8">ALS</shortName>
        <ecNumber evidence="8">2.2.1.6</ecNumber>
    </recommendedName>
    <alternativeName>
        <fullName evidence="8">Acetohydroxy-acid synthase small subunit</fullName>
    </alternativeName>
</protein>
<evidence type="ECO:0000256" key="5">
    <source>
        <dbReference type="ARBA" id="ARBA00022605"/>
    </source>
</evidence>
<dbReference type="InterPro" id="IPR019455">
    <property type="entry name" value="Acetolactate_synth_ssu_C"/>
</dbReference>
<dbReference type="AlphaFoldDB" id="A0A1B2DTY4"/>
<evidence type="ECO:0000256" key="6">
    <source>
        <dbReference type="ARBA" id="ARBA00023304"/>
    </source>
</evidence>
<dbReference type="NCBIfam" id="TIGR00119">
    <property type="entry name" value="acolac_sm"/>
    <property type="match status" value="1"/>
</dbReference>
<evidence type="ECO:0000256" key="2">
    <source>
        <dbReference type="ARBA" id="ARBA00005025"/>
    </source>
</evidence>
<comment type="catalytic activity">
    <reaction evidence="7 8">
        <text>2 pyruvate + H(+) = (2S)-2-acetolactate + CO2</text>
        <dbReference type="Rhea" id="RHEA:25249"/>
        <dbReference type="ChEBI" id="CHEBI:15361"/>
        <dbReference type="ChEBI" id="CHEBI:15378"/>
        <dbReference type="ChEBI" id="CHEBI:16526"/>
        <dbReference type="ChEBI" id="CHEBI:58476"/>
        <dbReference type="EC" id="2.2.1.6"/>
    </reaction>
</comment>
<dbReference type="GO" id="GO:0005829">
    <property type="term" value="C:cytosol"/>
    <property type="evidence" value="ECO:0007669"/>
    <property type="project" value="TreeGrafter"/>
</dbReference>
<dbReference type="PROSITE" id="PS51671">
    <property type="entry name" value="ACT"/>
    <property type="match status" value="1"/>
</dbReference>
<evidence type="ECO:0000256" key="7">
    <source>
        <dbReference type="ARBA" id="ARBA00048670"/>
    </source>
</evidence>
<sequence>MDRHTISVLTNDHPGVLQRVANLFSRRGYNIESITVGGCEIENLSRMIIVAAGNRQMRDQLILQLNKLIDVIQVTPLDAAPKLSRELMLMKLRATPGQRQEIISIAETFHCTIADVGMEALIVQVVGKTAQNNALLQLLKPYGLLELTRTGETAMSRP</sequence>
<dbReference type="InterPro" id="IPR027271">
    <property type="entry name" value="Acetolactate_synth/TF_NikR_C"/>
</dbReference>
<dbReference type="InterPro" id="IPR002912">
    <property type="entry name" value="ACT_dom"/>
</dbReference>
<dbReference type="Gene3D" id="3.30.70.1150">
    <property type="entry name" value="ACT-like. Chain A, domain 2"/>
    <property type="match status" value="1"/>
</dbReference>
<dbReference type="EMBL" id="CP016809">
    <property type="protein sequence ID" value="ANY71170.1"/>
    <property type="molecule type" value="Genomic_DNA"/>
</dbReference>
<evidence type="ECO:0000256" key="8">
    <source>
        <dbReference type="RuleBase" id="RU368092"/>
    </source>
</evidence>
<keyword evidence="5 8" id="KW-0028">Amino-acid biosynthesis</keyword>
<dbReference type="GO" id="GO:0003984">
    <property type="term" value="F:acetolactate synthase activity"/>
    <property type="evidence" value="ECO:0007669"/>
    <property type="project" value="UniProtKB-UniRule"/>
</dbReference>
<proteinExistence type="inferred from homology"/>
<dbReference type="GO" id="GO:0009097">
    <property type="term" value="P:isoleucine biosynthetic process"/>
    <property type="evidence" value="ECO:0007669"/>
    <property type="project" value="UniProtKB-UniRule"/>
</dbReference>
<gene>
    <name evidence="10" type="ORF">BBD41_00395</name>
</gene>
<comment type="similarity">
    <text evidence="3 8">Belongs to the acetolactate synthase small subunit family.</text>
</comment>
<dbReference type="PANTHER" id="PTHR30239">
    <property type="entry name" value="ACETOLACTATE SYNTHASE SMALL SUBUNIT"/>
    <property type="match status" value="1"/>
</dbReference>
<comment type="subunit">
    <text evidence="4 8">Dimer of large and small chains.</text>
</comment>
<dbReference type="UniPathway" id="UPA00047">
    <property type="reaction ID" value="UER00055"/>
</dbReference>
<evidence type="ECO:0000313" key="10">
    <source>
        <dbReference type="EMBL" id="ANY71170.1"/>
    </source>
</evidence>
<keyword evidence="6 8" id="KW-0100">Branched-chain amino acid biosynthesis</keyword>
<dbReference type="GO" id="GO:0009099">
    <property type="term" value="P:L-valine biosynthetic process"/>
    <property type="evidence" value="ECO:0007669"/>
    <property type="project" value="UniProtKB-UniRule"/>
</dbReference>